<organism evidence="17 18">
    <name type="scientific">Streptomyces murinus</name>
    <dbReference type="NCBI Taxonomy" id="33900"/>
    <lineage>
        <taxon>Bacteria</taxon>
        <taxon>Bacillati</taxon>
        <taxon>Actinomycetota</taxon>
        <taxon>Actinomycetes</taxon>
        <taxon>Kitasatosporales</taxon>
        <taxon>Streptomycetaceae</taxon>
        <taxon>Streptomyces</taxon>
    </lineage>
</organism>
<evidence type="ECO:0000256" key="12">
    <source>
        <dbReference type="ARBA" id="ARBA00048856"/>
    </source>
</evidence>
<evidence type="ECO:0000256" key="11">
    <source>
        <dbReference type="ARBA" id="ARBA00033775"/>
    </source>
</evidence>
<dbReference type="RefSeq" id="WP_182774744.1">
    <property type="nucleotide sequence ID" value="NZ_BAAAHW010000002.1"/>
</dbReference>
<reference evidence="17 18" key="1">
    <citation type="submission" date="2020-08" db="EMBL/GenBank/DDBJ databases">
        <title>Sequencing the genomes of 1000 actinobacteria strains.</title>
        <authorList>
            <person name="Klenk H.-P."/>
        </authorList>
    </citation>
    <scope>NUCLEOTIDE SEQUENCE [LARGE SCALE GENOMIC DNA]</scope>
    <source>
        <strain evidence="17 18">DSM 41827</strain>
    </source>
</reference>
<keyword evidence="7 13" id="KW-0408">Iron</keyword>
<dbReference type="Proteomes" id="UP000577386">
    <property type="component" value="Unassembled WGS sequence"/>
</dbReference>
<dbReference type="NCBIfam" id="TIGR01412">
    <property type="entry name" value="tat_substr_1"/>
    <property type="match status" value="1"/>
</dbReference>
<comment type="cofactor">
    <cofactor evidence="13">
        <name>heme b</name>
        <dbReference type="ChEBI" id="CHEBI:60344"/>
    </cofactor>
    <text evidence="13">Binds 1 heme b (iron(II)-protoporphyrin IX) group non-covalently per subunit.</text>
</comment>
<dbReference type="PANTHER" id="PTHR30521:SF4">
    <property type="entry name" value="DEFERROCHELATASE"/>
    <property type="match status" value="1"/>
</dbReference>
<sequence length="408" mass="44412">MSTAERHHGLARRGFLRGAALAGAGLATSAAAPDPGTVEAPSALAPFHGVHQASAIAAPRRTCVFAALDVTAESRVELTDLLRTLTVRARLLTSGGTPDPVGVTGPPADSGILGDRLPGGQLAVTVGVGASLFDDRFGLTARKPKRLRAMPAFPDDDLKPEWCHGDLSLQLHADDPDTTLHALRDIARHTRGGIQVRWRMDGFASPPRPSGTPRNLLGFRDGIANPDTASAREMDQLIWVDRGSDEPDWAVGGSYQVVRLIRMLVEFWDRVSLSEQERMIGRSRSSGAPLDGDREHDVPKYADDPKGDVIPLDAHIRLANPRTPDTARQRLLRRAYNYDLGMDANGNLDMGLLFSCYQQDLVRQFETVQHRLAGEPLTDYISPFGGGYFFALPGVRDVQDWYGRALFA</sequence>
<dbReference type="GO" id="GO:0030313">
    <property type="term" value="C:cell envelope"/>
    <property type="evidence" value="ECO:0007669"/>
    <property type="project" value="UniProtKB-SubCell"/>
</dbReference>
<dbReference type="EMBL" id="JACJIJ010000002">
    <property type="protein sequence ID" value="MBA9051469.1"/>
    <property type="molecule type" value="Genomic_DNA"/>
</dbReference>
<evidence type="ECO:0000256" key="5">
    <source>
        <dbReference type="ARBA" id="ARBA00022729"/>
    </source>
</evidence>
<keyword evidence="2 13" id="KW-0575">Peroxidase</keyword>
<keyword evidence="3 13" id="KW-0349">Heme</keyword>
<evidence type="ECO:0000259" key="15">
    <source>
        <dbReference type="Pfam" id="PF04261"/>
    </source>
</evidence>
<evidence type="ECO:0000256" key="3">
    <source>
        <dbReference type="ARBA" id="ARBA00022617"/>
    </source>
</evidence>
<feature type="compositionally biased region" description="Basic and acidic residues" evidence="14">
    <location>
        <begin position="291"/>
        <end position="304"/>
    </location>
</feature>
<name>A0A7W3NJ33_STRMR</name>
<evidence type="ECO:0000256" key="4">
    <source>
        <dbReference type="ARBA" id="ARBA00022723"/>
    </source>
</evidence>
<feature type="domain" description="Dyp-type peroxidase C-terminal" evidence="16">
    <location>
        <begin position="212"/>
        <end position="395"/>
    </location>
</feature>
<keyword evidence="6 13" id="KW-0560">Oxidoreductase</keyword>
<evidence type="ECO:0000256" key="9">
    <source>
        <dbReference type="ARBA" id="ARBA00025737"/>
    </source>
</evidence>
<evidence type="ECO:0000259" key="16">
    <source>
        <dbReference type="Pfam" id="PF20628"/>
    </source>
</evidence>
<keyword evidence="5" id="KW-0732">Signal</keyword>
<dbReference type="AlphaFoldDB" id="A0A7W3NJ33"/>
<feature type="domain" description="Dyp-type peroxidase N-terminal" evidence="15">
    <location>
        <begin position="57"/>
        <end position="203"/>
    </location>
</feature>
<proteinExistence type="inferred from homology"/>
<evidence type="ECO:0000256" key="2">
    <source>
        <dbReference type="ARBA" id="ARBA00022559"/>
    </source>
</evidence>
<accession>A0A7W3NJ33</accession>
<dbReference type="NCBIfam" id="TIGR01413">
    <property type="entry name" value="Dyp_perox_fam"/>
    <property type="match status" value="1"/>
</dbReference>
<dbReference type="InterPro" id="IPR006311">
    <property type="entry name" value="TAT_signal"/>
</dbReference>
<dbReference type="GO" id="GO:0020037">
    <property type="term" value="F:heme binding"/>
    <property type="evidence" value="ECO:0007669"/>
    <property type="project" value="InterPro"/>
</dbReference>
<comment type="catalytic activity">
    <reaction evidence="12">
        <text>heme b + 2 H(+) = protoporphyrin IX + Fe(2+)</text>
        <dbReference type="Rhea" id="RHEA:22584"/>
        <dbReference type="ChEBI" id="CHEBI:15378"/>
        <dbReference type="ChEBI" id="CHEBI:29033"/>
        <dbReference type="ChEBI" id="CHEBI:57306"/>
        <dbReference type="ChEBI" id="CHEBI:60344"/>
        <dbReference type="EC" id="4.98.1.1"/>
    </reaction>
    <physiologicalReaction direction="left-to-right" evidence="12">
        <dbReference type="Rhea" id="RHEA:22585"/>
    </physiologicalReaction>
</comment>
<evidence type="ECO:0000256" key="10">
    <source>
        <dbReference type="ARBA" id="ARBA00033771"/>
    </source>
</evidence>
<evidence type="ECO:0000256" key="7">
    <source>
        <dbReference type="ARBA" id="ARBA00023004"/>
    </source>
</evidence>
<protein>
    <recommendedName>
        <fullName evidence="10 13">Deferrochelatase</fullName>
        <ecNumber evidence="13">1.11.1.-</ecNumber>
    </recommendedName>
    <alternativeName>
        <fullName evidence="11 13">Peroxidase EfeB</fullName>
    </alternativeName>
</protein>
<evidence type="ECO:0000313" key="18">
    <source>
        <dbReference type="Proteomes" id="UP000577386"/>
    </source>
</evidence>
<dbReference type="EC" id="1.11.1.-" evidence="13"/>
<evidence type="ECO:0000256" key="13">
    <source>
        <dbReference type="RuleBase" id="RU365017"/>
    </source>
</evidence>
<feature type="region of interest" description="Disordered" evidence="14">
    <location>
        <begin position="200"/>
        <end position="219"/>
    </location>
</feature>
<dbReference type="InterPro" id="IPR048327">
    <property type="entry name" value="Dyp_perox_N"/>
</dbReference>
<gene>
    <name evidence="17" type="ORF">HDA42_000647</name>
</gene>
<evidence type="ECO:0000256" key="1">
    <source>
        <dbReference type="ARBA" id="ARBA00004196"/>
    </source>
</evidence>
<dbReference type="GO" id="GO:0004601">
    <property type="term" value="F:peroxidase activity"/>
    <property type="evidence" value="ECO:0007669"/>
    <property type="project" value="UniProtKB-KW"/>
</dbReference>
<dbReference type="InterPro" id="IPR006314">
    <property type="entry name" value="Dyp_peroxidase"/>
</dbReference>
<evidence type="ECO:0000256" key="6">
    <source>
        <dbReference type="ARBA" id="ARBA00023002"/>
    </source>
</evidence>
<dbReference type="PROSITE" id="PS51404">
    <property type="entry name" value="DYP_PEROXIDASE"/>
    <property type="match status" value="1"/>
</dbReference>
<dbReference type="GeneID" id="93979187"/>
<evidence type="ECO:0000313" key="17">
    <source>
        <dbReference type="EMBL" id="MBA9051469.1"/>
    </source>
</evidence>
<comment type="function">
    <text evidence="13">Involved in the recovery of exogenous heme iron. Extracts iron from heme while preserving the protoporphyrin ring intact.</text>
</comment>
<dbReference type="GO" id="GO:0005829">
    <property type="term" value="C:cytosol"/>
    <property type="evidence" value="ECO:0007669"/>
    <property type="project" value="TreeGrafter"/>
</dbReference>
<evidence type="ECO:0000256" key="14">
    <source>
        <dbReference type="SAM" id="MobiDB-lite"/>
    </source>
</evidence>
<dbReference type="PANTHER" id="PTHR30521">
    <property type="entry name" value="DEFERROCHELATASE/PEROXIDASE"/>
    <property type="match status" value="1"/>
</dbReference>
<dbReference type="InterPro" id="IPR011008">
    <property type="entry name" value="Dimeric_a/b-barrel"/>
</dbReference>
<comment type="subcellular location">
    <subcellularLocation>
        <location evidence="1">Cell envelope</location>
    </subcellularLocation>
</comment>
<dbReference type="GO" id="GO:0046872">
    <property type="term" value="F:metal ion binding"/>
    <property type="evidence" value="ECO:0007669"/>
    <property type="project" value="UniProtKB-KW"/>
</dbReference>
<dbReference type="GO" id="GO:0033212">
    <property type="term" value="P:iron import into cell"/>
    <property type="evidence" value="ECO:0007669"/>
    <property type="project" value="InterPro"/>
</dbReference>
<dbReference type="Pfam" id="PF20628">
    <property type="entry name" value="Dyp_perox_C"/>
    <property type="match status" value="1"/>
</dbReference>
<keyword evidence="18" id="KW-1185">Reference proteome</keyword>
<evidence type="ECO:0000256" key="8">
    <source>
        <dbReference type="ARBA" id="ARBA00023239"/>
    </source>
</evidence>
<dbReference type="InterPro" id="IPR006313">
    <property type="entry name" value="EfeB/EfeN"/>
</dbReference>
<dbReference type="GO" id="GO:0004325">
    <property type="term" value="F:ferrochelatase activity"/>
    <property type="evidence" value="ECO:0007669"/>
    <property type="project" value="UniProtKB-EC"/>
</dbReference>
<keyword evidence="8" id="KW-0456">Lyase</keyword>
<comment type="caution">
    <text evidence="17">The sequence shown here is derived from an EMBL/GenBank/DDBJ whole genome shotgun (WGS) entry which is preliminary data.</text>
</comment>
<dbReference type="Pfam" id="PF04261">
    <property type="entry name" value="Dyp_perox_N"/>
    <property type="match status" value="1"/>
</dbReference>
<feature type="region of interest" description="Disordered" evidence="14">
    <location>
        <begin position="278"/>
        <end position="304"/>
    </location>
</feature>
<dbReference type="SUPFAM" id="SSF54909">
    <property type="entry name" value="Dimeric alpha+beta barrel"/>
    <property type="match status" value="1"/>
</dbReference>
<dbReference type="PROSITE" id="PS51318">
    <property type="entry name" value="TAT"/>
    <property type="match status" value="1"/>
</dbReference>
<keyword evidence="4 13" id="KW-0479">Metal-binding</keyword>
<dbReference type="InterPro" id="IPR048328">
    <property type="entry name" value="Dyp_perox_C"/>
</dbReference>
<comment type="similarity">
    <text evidence="9 13">Belongs to the DyP-type peroxidase family.</text>
</comment>